<proteinExistence type="predicted"/>
<protein>
    <submittedName>
        <fullName evidence="1">Uncharacterized protein</fullName>
    </submittedName>
</protein>
<name>A0A3B0Y759_9ZZZZ</name>
<evidence type="ECO:0000313" key="1">
    <source>
        <dbReference type="EMBL" id="VAW64394.1"/>
    </source>
</evidence>
<sequence length="103" mass="11959">MSNQTLKERFVKAINAGELGLLDEYGVLITREDFTEYFSDIKTQYKTSFLTGAVIESGRINASHTRSLFKMGRGLYRVHADLLEIKPTEEYRTHNHFLWILTD</sequence>
<accession>A0A3B0Y759</accession>
<dbReference type="EMBL" id="UOFG01000229">
    <property type="protein sequence ID" value="VAW64394.1"/>
    <property type="molecule type" value="Genomic_DNA"/>
</dbReference>
<organism evidence="1">
    <name type="scientific">hydrothermal vent metagenome</name>
    <dbReference type="NCBI Taxonomy" id="652676"/>
    <lineage>
        <taxon>unclassified sequences</taxon>
        <taxon>metagenomes</taxon>
        <taxon>ecological metagenomes</taxon>
    </lineage>
</organism>
<dbReference type="AlphaFoldDB" id="A0A3B0Y759"/>
<gene>
    <name evidence="1" type="ORF">MNBD_GAMMA11-3267</name>
</gene>
<reference evidence="1" key="1">
    <citation type="submission" date="2018-06" db="EMBL/GenBank/DDBJ databases">
        <authorList>
            <person name="Zhirakovskaya E."/>
        </authorList>
    </citation>
    <scope>NUCLEOTIDE SEQUENCE</scope>
</reference>